<proteinExistence type="predicted"/>
<evidence type="ECO:0000256" key="1">
    <source>
        <dbReference type="SAM" id="Coils"/>
    </source>
</evidence>
<evidence type="ECO:0000256" key="2">
    <source>
        <dbReference type="SAM" id="MobiDB-lite"/>
    </source>
</evidence>
<feature type="coiled-coil region" evidence="1">
    <location>
        <begin position="13"/>
        <end position="40"/>
    </location>
</feature>
<evidence type="ECO:0000313" key="4">
    <source>
        <dbReference type="Proteomes" id="UP001310594"/>
    </source>
</evidence>
<keyword evidence="1" id="KW-0175">Coiled coil</keyword>
<dbReference type="EMBL" id="JAVRQU010000005">
    <property type="protein sequence ID" value="KAK5702954.1"/>
    <property type="molecule type" value="Genomic_DNA"/>
</dbReference>
<feature type="compositionally biased region" description="Basic and acidic residues" evidence="2">
    <location>
        <begin position="146"/>
        <end position="157"/>
    </location>
</feature>
<sequence length="178" mass="20195">MADHLAATYLDRAHDAERTILQLKLELQVARAEVVDVKDQAAAEVQEVKDAAAMEKNTLLQSEDHYLTEAIKQIEDLADLRKSAQKDREKHMVEVAALCENFRGVEAEKFLLEAEHAELKKKLHQVEAERGATVDMFDELREKVEELESAARDREAESNAEMPNHQWGSARRGAWSTC</sequence>
<feature type="region of interest" description="Disordered" evidence="2">
    <location>
        <begin position="146"/>
        <end position="178"/>
    </location>
</feature>
<comment type="caution">
    <text evidence="3">The sequence shown here is derived from an EMBL/GenBank/DDBJ whole genome shotgun (WGS) entry which is preliminary data.</text>
</comment>
<organism evidence="3 4">
    <name type="scientific">Elasticomyces elasticus</name>
    <dbReference type="NCBI Taxonomy" id="574655"/>
    <lineage>
        <taxon>Eukaryota</taxon>
        <taxon>Fungi</taxon>
        <taxon>Dikarya</taxon>
        <taxon>Ascomycota</taxon>
        <taxon>Pezizomycotina</taxon>
        <taxon>Dothideomycetes</taxon>
        <taxon>Dothideomycetidae</taxon>
        <taxon>Mycosphaerellales</taxon>
        <taxon>Teratosphaeriaceae</taxon>
        <taxon>Elasticomyces</taxon>
    </lineage>
</organism>
<dbReference type="Proteomes" id="UP001310594">
    <property type="component" value="Unassembled WGS sequence"/>
</dbReference>
<reference evidence="3" key="1">
    <citation type="submission" date="2023-08" db="EMBL/GenBank/DDBJ databases">
        <title>Black Yeasts Isolated from many extreme environments.</title>
        <authorList>
            <person name="Coleine C."/>
            <person name="Stajich J.E."/>
            <person name="Selbmann L."/>
        </authorList>
    </citation>
    <scope>NUCLEOTIDE SEQUENCE</scope>
    <source>
        <strain evidence="3">CCFEE 5810</strain>
    </source>
</reference>
<protein>
    <submittedName>
        <fullName evidence="3">Uncharacterized protein</fullName>
    </submittedName>
</protein>
<dbReference type="AlphaFoldDB" id="A0AAN7VUL8"/>
<gene>
    <name evidence="3" type="ORF">LTR97_003900</name>
</gene>
<accession>A0AAN7VUL8</accession>
<evidence type="ECO:0000313" key="3">
    <source>
        <dbReference type="EMBL" id="KAK5702954.1"/>
    </source>
</evidence>
<name>A0AAN7VUL8_9PEZI</name>